<sequence>MGNFVCIEISDDQTLDRIIRCLRGKGYIRNLKKNLRALQRKMEDLRATQHELQNRVAREVETPHRQSLEAVQVWLSRVERIDIQFNGLLSTSPAELQKLCFCGLCSKNVSSSYKYGEKVFLLLEEVKILESEGNFKVVTELTPTSGVEERPTQPTVGQDRMLEKAWNRLMEDEVGIMGLHGMGGVGKTTLFKKINNKFAEIADRFDVVIWVVVSQGAKISKLQEDIAEKLHLCDELWKNKNESDRAADIHRVLKGKIFVLMLDDIWEKVDLEAIGVPFPTRENGCKVAFTTRSRDVCGQMGDLEPMEVKCLKWNEAWELFQNKVGGKTLSSDIVEQAKKVAKKCRGLPLALNVIGEKMAAKTTIQEWEHAVDVLTKSAAKFSDMQNKILPILKFSYDSLVDEPMKLCFLYCALFPEDYKISKENLIDYWICEGFIGEDDQDIKDAINQGYEILGTLTRAHLVMEANKHEVVMHDVVREMALWIASDLGKQREAFVVQTRVGLCEIPKVKDWEAMRRMSLMNNNIEEINCASKCSELTTLFLQNNRLKNLSGEFIQSMQKLIVLDLSKNYDFSELPEQISELASLQFLDLSYTSIQQLPVNFQELKMLTHLNLTSTRRLCSISGMSKLSSLRILKLLDSKVHGDVSLVKELQLLEHLQVLTITISMELGLMLISDDKKLAKCITGLNILGFQDKPCNISLLLSMENLRELRVVNSQVSEINTDIKCRESETYSSVLLNPTRPCLTNLSKVNIFDCNGVKDLTWLLFAPNLVSLDITDLKELEEIINKEKATNLTGITPFQKLELLSLQNAPKLESIYWSPLPFPFLKRISALDCPNLRKLPLNATSVPRIGEFSISMHPREKKNWLGWEDKDTQNRFFPSFHRGRRV</sequence>
<dbReference type="EMBL" id="JBANAX010000706">
    <property type="protein sequence ID" value="KAL1196225.1"/>
    <property type="molecule type" value="Genomic_DNA"/>
</dbReference>
<dbReference type="InterPro" id="IPR002182">
    <property type="entry name" value="NB-ARC"/>
</dbReference>
<dbReference type="InterPro" id="IPR001611">
    <property type="entry name" value="Leu-rich_rpt"/>
</dbReference>
<reference evidence="11 12" key="1">
    <citation type="submission" date="2024-04" db="EMBL/GenBank/DDBJ databases">
        <title>Genome assembly C_amara_ONT_v2.</title>
        <authorList>
            <person name="Yant L."/>
            <person name="Moore C."/>
            <person name="Slenker M."/>
        </authorList>
    </citation>
    <scope>NUCLEOTIDE SEQUENCE [LARGE SCALE GENOMIC DNA]</scope>
    <source>
        <tissue evidence="11">Leaf</tissue>
    </source>
</reference>
<organism evidence="11 12">
    <name type="scientific">Cardamine amara subsp. amara</name>
    <dbReference type="NCBI Taxonomy" id="228776"/>
    <lineage>
        <taxon>Eukaryota</taxon>
        <taxon>Viridiplantae</taxon>
        <taxon>Streptophyta</taxon>
        <taxon>Embryophyta</taxon>
        <taxon>Tracheophyta</taxon>
        <taxon>Spermatophyta</taxon>
        <taxon>Magnoliopsida</taxon>
        <taxon>eudicotyledons</taxon>
        <taxon>Gunneridae</taxon>
        <taxon>Pentapetalae</taxon>
        <taxon>rosids</taxon>
        <taxon>malvids</taxon>
        <taxon>Brassicales</taxon>
        <taxon>Brassicaceae</taxon>
        <taxon>Cardamineae</taxon>
        <taxon>Cardamine</taxon>
    </lineage>
</organism>
<dbReference type="AlphaFoldDB" id="A0ABD1A8Z6"/>
<dbReference type="PROSITE" id="PS51450">
    <property type="entry name" value="LRR"/>
    <property type="match status" value="1"/>
</dbReference>
<dbReference type="PANTHER" id="PTHR33463:SF220">
    <property type="entry name" value="NB-ARC DOMAIN-CONTAINING PROTEIN"/>
    <property type="match status" value="1"/>
</dbReference>
<comment type="caution">
    <text evidence="11">The sequence shown here is derived from an EMBL/GenBank/DDBJ whole genome shotgun (WGS) entry which is preliminary data.</text>
</comment>
<dbReference type="Pfam" id="PF00931">
    <property type="entry name" value="NB-ARC"/>
    <property type="match status" value="1"/>
</dbReference>
<comment type="similarity">
    <text evidence="1">Belongs to the disease resistance NB-LRR family.</text>
</comment>
<keyword evidence="7" id="KW-0175">Coiled coil</keyword>
<dbReference type="Pfam" id="PF23598">
    <property type="entry name" value="LRR_14"/>
    <property type="match status" value="1"/>
</dbReference>
<proteinExistence type="inferred from homology"/>
<dbReference type="InterPro" id="IPR050905">
    <property type="entry name" value="Plant_NBS-LRR"/>
</dbReference>
<accession>A0ABD1A8Z6</accession>
<dbReference type="InterPro" id="IPR055414">
    <property type="entry name" value="LRR_R13L4/SHOC2-like"/>
</dbReference>
<keyword evidence="2" id="KW-0433">Leucine-rich repeat</keyword>
<name>A0ABD1A8Z6_CARAN</name>
<protein>
    <submittedName>
        <fullName evidence="11">Disease resistance protein</fullName>
    </submittedName>
</protein>
<keyword evidence="6" id="KW-0067">ATP-binding</keyword>
<evidence type="ECO:0000313" key="12">
    <source>
        <dbReference type="Proteomes" id="UP001558713"/>
    </source>
</evidence>
<evidence type="ECO:0000256" key="3">
    <source>
        <dbReference type="ARBA" id="ARBA00022737"/>
    </source>
</evidence>
<evidence type="ECO:0000256" key="6">
    <source>
        <dbReference type="ARBA" id="ARBA00022840"/>
    </source>
</evidence>
<dbReference type="Gene3D" id="1.10.10.10">
    <property type="entry name" value="Winged helix-like DNA-binding domain superfamily/Winged helix DNA-binding domain"/>
    <property type="match status" value="1"/>
</dbReference>
<dbReference type="InterPro" id="IPR042197">
    <property type="entry name" value="Apaf_helical"/>
</dbReference>
<evidence type="ECO:0000256" key="2">
    <source>
        <dbReference type="ARBA" id="ARBA00022614"/>
    </source>
</evidence>
<dbReference type="InterPro" id="IPR058922">
    <property type="entry name" value="WHD_DRP"/>
</dbReference>
<gene>
    <name evidence="11" type="ORF">V5N11_027034</name>
</gene>
<feature type="domain" description="Disease resistance R13L4/SHOC-2-like LRR" evidence="10">
    <location>
        <begin position="514"/>
        <end position="862"/>
    </location>
</feature>
<dbReference type="InterPro" id="IPR032675">
    <property type="entry name" value="LRR_dom_sf"/>
</dbReference>
<evidence type="ECO:0000256" key="1">
    <source>
        <dbReference type="ARBA" id="ARBA00008894"/>
    </source>
</evidence>
<dbReference type="Pfam" id="PF23559">
    <property type="entry name" value="WHD_DRP"/>
    <property type="match status" value="1"/>
</dbReference>
<evidence type="ECO:0000313" key="11">
    <source>
        <dbReference type="EMBL" id="KAL1196225.1"/>
    </source>
</evidence>
<dbReference type="Gene3D" id="1.10.8.430">
    <property type="entry name" value="Helical domain of apoptotic protease-activating factors"/>
    <property type="match status" value="1"/>
</dbReference>
<evidence type="ECO:0000256" key="4">
    <source>
        <dbReference type="ARBA" id="ARBA00022741"/>
    </source>
</evidence>
<evidence type="ECO:0000259" key="9">
    <source>
        <dbReference type="Pfam" id="PF23559"/>
    </source>
</evidence>
<evidence type="ECO:0000259" key="10">
    <source>
        <dbReference type="Pfam" id="PF23598"/>
    </source>
</evidence>
<feature type="domain" description="NB-ARC" evidence="8">
    <location>
        <begin position="159"/>
        <end position="329"/>
    </location>
</feature>
<keyword evidence="5" id="KW-0611">Plant defense</keyword>
<dbReference type="InterPro" id="IPR027417">
    <property type="entry name" value="P-loop_NTPase"/>
</dbReference>
<dbReference type="PRINTS" id="PR00364">
    <property type="entry name" value="DISEASERSIST"/>
</dbReference>
<keyword evidence="4" id="KW-0547">Nucleotide-binding</keyword>
<feature type="coiled-coil region" evidence="7">
    <location>
        <begin position="28"/>
        <end position="62"/>
    </location>
</feature>
<evidence type="ECO:0000256" key="5">
    <source>
        <dbReference type="ARBA" id="ARBA00022821"/>
    </source>
</evidence>
<dbReference type="SUPFAM" id="SSF52540">
    <property type="entry name" value="P-loop containing nucleoside triphosphate hydrolases"/>
    <property type="match status" value="1"/>
</dbReference>
<dbReference type="FunFam" id="3.40.50.300:FF:001091">
    <property type="entry name" value="Probable disease resistance protein At1g61300"/>
    <property type="match status" value="1"/>
</dbReference>
<feature type="domain" description="Disease resistance protein winged helix" evidence="9">
    <location>
        <begin position="413"/>
        <end position="480"/>
    </location>
</feature>
<dbReference type="Gene3D" id="3.80.10.10">
    <property type="entry name" value="Ribonuclease Inhibitor"/>
    <property type="match status" value="2"/>
</dbReference>
<dbReference type="PANTHER" id="PTHR33463">
    <property type="entry name" value="NB-ARC DOMAIN-CONTAINING PROTEIN-RELATED"/>
    <property type="match status" value="1"/>
</dbReference>
<dbReference type="Proteomes" id="UP001558713">
    <property type="component" value="Unassembled WGS sequence"/>
</dbReference>
<evidence type="ECO:0000259" key="8">
    <source>
        <dbReference type="Pfam" id="PF00931"/>
    </source>
</evidence>
<dbReference type="GO" id="GO:0005524">
    <property type="term" value="F:ATP binding"/>
    <property type="evidence" value="ECO:0007669"/>
    <property type="project" value="UniProtKB-KW"/>
</dbReference>
<evidence type="ECO:0000256" key="7">
    <source>
        <dbReference type="SAM" id="Coils"/>
    </source>
</evidence>
<dbReference type="FunFam" id="1.10.10.10:FF:000322">
    <property type="entry name" value="Probable disease resistance protein At1g63360"/>
    <property type="match status" value="1"/>
</dbReference>
<dbReference type="GO" id="GO:0006952">
    <property type="term" value="P:defense response"/>
    <property type="evidence" value="ECO:0007669"/>
    <property type="project" value="UniProtKB-KW"/>
</dbReference>
<keyword evidence="3" id="KW-0677">Repeat</keyword>
<dbReference type="SUPFAM" id="SSF52058">
    <property type="entry name" value="L domain-like"/>
    <property type="match status" value="1"/>
</dbReference>
<dbReference type="Gene3D" id="3.40.50.300">
    <property type="entry name" value="P-loop containing nucleotide triphosphate hydrolases"/>
    <property type="match status" value="1"/>
</dbReference>
<dbReference type="FunFam" id="1.10.8.430:FF:000003">
    <property type="entry name" value="Probable disease resistance protein At5g66910"/>
    <property type="match status" value="1"/>
</dbReference>
<dbReference type="InterPro" id="IPR036388">
    <property type="entry name" value="WH-like_DNA-bd_sf"/>
</dbReference>
<keyword evidence="12" id="KW-1185">Reference proteome</keyword>